<evidence type="ECO:0000256" key="2">
    <source>
        <dbReference type="ARBA" id="ARBA00005417"/>
    </source>
</evidence>
<keyword evidence="5" id="KW-0547">Nucleotide-binding</keyword>
<evidence type="ECO:0000256" key="5">
    <source>
        <dbReference type="ARBA" id="ARBA00022741"/>
    </source>
</evidence>
<dbReference type="GO" id="GO:0015424">
    <property type="term" value="F:ABC-type amino acid transporter activity"/>
    <property type="evidence" value="ECO:0007669"/>
    <property type="project" value="InterPro"/>
</dbReference>
<dbReference type="SUPFAM" id="SSF52540">
    <property type="entry name" value="P-loop containing nucleoside triphosphate hydrolases"/>
    <property type="match status" value="1"/>
</dbReference>
<dbReference type="GO" id="GO:0005524">
    <property type="term" value="F:ATP binding"/>
    <property type="evidence" value="ECO:0007669"/>
    <property type="project" value="UniProtKB-KW"/>
</dbReference>
<evidence type="ECO:0000313" key="11">
    <source>
        <dbReference type="Proteomes" id="UP000461443"/>
    </source>
</evidence>
<sequence>MSANPSDSKPDAVVCHEIMKFYGDMPVLRNVSLTVKTGETLVIIGPSGSGKTTLIRCINRLEKIQQGTIHVGGALMGYRMKNGRMKEDSDKNISMLRRRIGMVFQRFNLFAHMTAIENVMEAPVSVLRMDKKEARRKAAELLARVGLADKLTYYPSQLSGGQQQRVAIARALAMNPDVMLFDEPTSALDPEMIGEVLGVMQDLASQGMTMIVVTHEMEFARNVADRVVIMDGGEIIEQGPPQKIFSSPENSRAQVFLNKVLHKM</sequence>
<name>A0A845SGS0_9GAMM</name>
<dbReference type="CDD" id="cd03262">
    <property type="entry name" value="ABC_HisP_GlnQ"/>
    <property type="match status" value="1"/>
</dbReference>
<dbReference type="InterPro" id="IPR050086">
    <property type="entry name" value="MetN_ABC_transporter-like"/>
</dbReference>
<feature type="domain" description="ABC transporter" evidence="9">
    <location>
        <begin position="13"/>
        <end position="257"/>
    </location>
</feature>
<dbReference type="PIRSF" id="PIRSF039085">
    <property type="entry name" value="ABC_ATPase_HisP"/>
    <property type="match status" value="1"/>
</dbReference>
<keyword evidence="7" id="KW-0029">Amino-acid transport</keyword>
<dbReference type="InterPro" id="IPR027417">
    <property type="entry name" value="P-loop_NTPase"/>
</dbReference>
<dbReference type="Proteomes" id="UP000461443">
    <property type="component" value="Unassembled WGS sequence"/>
</dbReference>
<dbReference type="InterPro" id="IPR003593">
    <property type="entry name" value="AAA+_ATPase"/>
</dbReference>
<evidence type="ECO:0000313" key="10">
    <source>
        <dbReference type="EMBL" id="NDL62144.1"/>
    </source>
</evidence>
<keyword evidence="11" id="KW-1185">Reference proteome</keyword>
<comment type="subcellular location">
    <subcellularLocation>
        <location evidence="1">Cell inner membrane</location>
        <topology evidence="1">Peripheral membrane protein</topology>
    </subcellularLocation>
</comment>
<dbReference type="InterPro" id="IPR030679">
    <property type="entry name" value="ABC_ATPase_HisP-typ"/>
</dbReference>
<keyword evidence="8" id="KW-0472">Membrane</keyword>
<dbReference type="AlphaFoldDB" id="A0A845SGS0"/>
<keyword evidence="6 10" id="KW-0067">ATP-binding</keyword>
<protein>
    <submittedName>
        <fullName evidence="10">ATP-binding cassette domain-containing protein</fullName>
    </submittedName>
</protein>
<dbReference type="PANTHER" id="PTHR43166">
    <property type="entry name" value="AMINO ACID IMPORT ATP-BINDING PROTEIN"/>
    <property type="match status" value="1"/>
</dbReference>
<dbReference type="SMART" id="SM00382">
    <property type="entry name" value="AAA"/>
    <property type="match status" value="1"/>
</dbReference>
<keyword evidence="4" id="KW-1003">Cell membrane</keyword>
<dbReference type="EMBL" id="WUBS01000003">
    <property type="protein sequence ID" value="NDL62144.1"/>
    <property type="molecule type" value="Genomic_DNA"/>
</dbReference>
<dbReference type="Pfam" id="PF00005">
    <property type="entry name" value="ABC_tran"/>
    <property type="match status" value="1"/>
</dbReference>
<evidence type="ECO:0000256" key="1">
    <source>
        <dbReference type="ARBA" id="ARBA00004417"/>
    </source>
</evidence>
<dbReference type="PANTHER" id="PTHR43166:SF9">
    <property type="entry name" value="GLUTAMATE_ASPARTATE IMPORT ATP-BINDING PROTEIN GLTL"/>
    <property type="match status" value="1"/>
</dbReference>
<keyword evidence="3" id="KW-0813">Transport</keyword>
<comment type="caution">
    <text evidence="10">The sequence shown here is derived from an EMBL/GenBank/DDBJ whole genome shotgun (WGS) entry which is preliminary data.</text>
</comment>
<dbReference type="InterPro" id="IPR017871">
    <property type="entry name" value="ABC_transporter-like_CS"/>
</dbReference>
<comment type="similarity">
    <text evidence="2">Belongs to the ABC transporter superfamily.</text>
</comment>
<dbReference type="GO" id="GO:0016887">
    <property type="term" value="F:ATP hydrolysis activity"/>
    <property type="evidence" value="ECO:0007669"/>
    <property type="project" value="InterPro"/>
</dbReference>
<gene>
    <name evidence="10" type="ORF">GRH90_05155</name>
</gene>
<organism evidence="10 11">
    <name type="scientific">Acerihabitans arboris</name>
    <dbReference type="NCBI Taxonomy" id="2691583"/>
    <lineage>
        <taxon>Bacteria</taxon>
        <taxon>Pseudomonadati</taxon>
        <taxon>Pseudomonadota</taxon>
        <taxon>Gammaproteobacteria</taxon>
        <taxon>Enterobacterales</taxon>
        <taxon>Pectobacteriaceae</taxon>
        <taxon>Acerihabitans</taxon>
    </lineage>
</organism>
<proteinExistence type="inferred from homology"/>
<dbReference type="InterPro" id="IPR003439">
    <property type="entry name" value="ABC_transporter-like_ATP-bd"/>
</dbReference>
<evidence type="ECO:0000256" key="3">
    <source>
        <dbReference type="ARBA" id="ARBA00022448"/>
    </source>
</evidence>
<evidence type="ECO:0000256" key="7">
    <source>
        <dbReference type="ARBA" id="ARBA00022970"/>
    </source>
</evidence>
<evidence type="ECO:0000256" key="6">
    <source>
        <dbReference type="ARBA" id="ARBA00022840"/>
    </source>
</evidence>
<reference evidence="10 11" key="2">
    <citation type="submission" date="2020-02" db="EMBL/GenBank/DDBJ databases">
        <title>The new genus of Enterobacteriales.</title>
        <authorList>
            <person name="Kim I.S."/>
        </authorList>
    </citation>
    <scope>NUCLEOTIDE SEQUENCE [LARGE SCALE GENOMIC DNA]</scope>
    <source>
        <strain evidence="10 11">SAP-6</strain>
    </source>
</reference>
<dbReference type="Gene3D" id="3.40.50.300">
    <property type="entry name" value="P-loop containing nucleotide triphosphate hydrolases"/>
    <property type="match status" value="1"/>
</dbReference>
<reference evidence="10 11" key="1">
    <citation type="submission" date="2019-12" db="EMBL/GenBank/DDBJ databases">
        <authorList>
            <person name="Lee S.D."/>
        </authorList>
    </citation>
    <scope>NUCLEOTIDE SEQUENCE [LARGE SCALE GENOMIC DNA]</scope>
    <source>
        <strain evidence="10 11">SAP-6</strain>
    </source>
</reference>
<dbReference type="FunFam" id="3.40.50.300:FF:000020">
    <property type="entry name" value="Amino acid ABC transporter ATP-binding component"/>
    <property type="match status" value="1"/>
</dbReference>
<dbReference type="PROSITE" id="PS50893">
    <property type="entry name" value="ABC_TRANSPORTER_2"/>
    <property type="match status" value="1"/>
</dbReference>
<dbReference type="PROSITE" id="PS00211">
    <property type="entry name" value="ABC_TRANSPORTER_1"/>
    <property type="match status" value="1"/>
</dbReference>
<evidence type="ECO:0000259" key="9">
    <source>
        <dbReference type="PROSITE" id="PS50893"/>
    </source>
</evidence>
<evidence type="ECO:0000256" key="4">
    <source>
        <dbReference type="ARBA" id="ARBA00022475"/>
    </source>
</evidence>
<evidence type="ECO:0000256" key="8">
    <source>
        <dbReference type="ARBA" id="ARBA00023136"/>
    </source>
</evidence>
<accession>A0A845SGS0</accession>
<dbReference type="GO" id="GO:0005886">
    <property type="term" value="C:plasma membrane"/>
    <property type="evidence" value="ECO:0007669"/>
    <property type="project" value="UniProtKB-SubCell"/>
</dbReference>